<dbReference type="Proteomes" id="UP000077755">
    <property type="component" value="Chromosome 6"/>
</dbReference>
<organism evidence="1 2">
    <name type="scientific">Daucus carota subsp. sativus</name>
    <name type="common">Carrot</name>
    <dbReference type="NCBI Taxonomy" id="79200"/>
    <lineage>
        <taxon>Eukaryota</taxon>
        <taxon>Viridiplantae</taxon>
        <taxon>Streptophyta</taxon>
        <taxon>Embryophyta</taxon>
        <taxon>Tracheophyta</taxon>
        <taxon>Spermatophyta</taxon>
        <taxon>Magnoliopsida</taxon>
        <taxon>eudicotyledons</taxon>
        <taxon>Gunneridae</taxon>
        <taxon>Pentapetalae</taxon>
        <taxon>asterids</taxon>
        <taxon>campanulids</taxon>
        <taxon>Apiales</taxon>
        <taxon>Apiaceae</taxon>
        <taxon>Apioideae</taxon>
        <taxon>Scandiceae</taxon>
        <taxon>Daucinae</taxon>
        <taxon>Daucus</taxon>
        <taxon>Daucus sect. Daucus</taxon>
    </lineage>
</organism>
<sequence length="246" mass="28444">MSDYHTFVDTVTIEKANAMARYQRFRNLEKLLRFFLIVLLLAFLSWSSTRVPEAVQTLKISGKYVVDFSTYVLNPHIIFLIGNAIVLALYVLSRHMDVEKTSTTSVLYENYENTENKSSVNAIEEVEAPVEIVAAEKQIVCKEVSNLITEKESQVAEKAPVTQIKKLNRTVSEKLEKPKPRKQFRRSETEVRRVAVNSSNRQLCRNLSKFETVDTLSNEDFRLTVEAFIEKQQNFLREQRMAELTL</sequence>
<dbReference type="OrthoDB" id="1082160at2759"/>
<dbReference type="AlphaFoldDB" id="A0A161YC31"/>
<reference evidence="1" key="2">
    <citation type="submission" date="2022-03" db="EMBL/GenBank/DDBJ databases">
        <title>Draft title - Genomic analysis of global carrot germplasm unveils the trajectory of domestication and the origin of high carotenoid orange carrot.</title>
        <authorList>
            <person name="Iorizzo M."/>
            <person name="Ellison S."/>
            <person name="Senalik D."/>
            <person name="Macko-Podgorni A."/>
            <person name="Grzebelus D."/>
            <person name="Bostan H."/>
            <person name="Rolling W."/>
            <person name="Curaba J."/>
            <person name="Simon P."/>
        </authorList>
    </citation>
    <scope>NUCLEOTIDE SEQUENCE</scope>
    <source>
        <tissue evidence="1">Leaf</tissue>
    </source>
</reference>
<evidence type="ECO:0000313" key="1">
    <source>
        <dbReference type="EMBL" id="WOH04286.1"/>
    </source>
</evidence>
<dbReference type="PANTHER" id="PTHR33640">
    <property type="entry name" value="TRANSMEMBRANE PROTEIN"/>
    <property type="match status" value="1"/>
</dbReference>
<gene>
    <name evidence="1" type="ORF">DCAR_0623695</name>
</gene>
<protein>
    <submittedName>
        <fullName evidence="1">Uncharacterized protein</fullName>
    </submittedName>
</protein>
<dbReference type="KEGG" id="dcr:108226958"/>
<accession>A0A161YC31</accession>
<proteinExistence type="predicted"/>
<evidence type="ECO:0000313" key="2">
    <source>
        <dbReference type="Proteomes" id="UP000077755"/>
    </source>
</evidence>
<dbReference type="Gramene" id="KZM90169">
    <property type="protein sequence ID" value="KZM90169"/>
    <property type="gene ID" value="DCAR_022466"/>
</dbReference>
<dbReference type="OMA" id="NAMARYQ"/>
<name>A0A161YC31_DAUCS</name>
<keyword evidence="2" id="KW-1185">Reference proteome</keyword>
<dbReference type="EMBL" id="CP093348">
    <property type="protein sequence ID" value="WOH04286.1"/>
    <property type="molecule type" value="Genomic_DNA"/>
</dbReference>
<dbReference type="PANTHER" id="PTHR33640:SF30">
    <property type="entry name" value="DUF4408 DOMAIN-CONTAINING PROTEIN"/>
    <property type="match status" value="1"/>
</dbReference>
<reference evidence="1" key="1">
    <citation type="journal article" date="2016" name="Nat. Genet.">
        <title>A high-quality carrot genome assembly provides new insights into carotenoid accumulation and asterid genome evolution.</title>
        <authorList>
            <person name="Iorizzo M."/>
            <person name="Ellison S."/>
            <person name="Senalik D."/>
            <person name="Zeng P."/>
            <person name="Satapoomin P."/>
            <person name="Huang J."/>
            <person name="Bowman M."/>
            <person name="Iovene M."/>
            <person name="Sanseverino W."/>
            <person name="Cavagnaro P."/>
            <person name="Yildiz M."/>
            <person name="Macko-Podgorni A."/>
            <person name="Moranska E."/>
            <person name="Grzebelus E."/>
            <person name="Grzebelus D."/>
            <person name="Ashrafi H."/>
            <person name="Zheng Z."/>
            <person name="Cheng S."/>
            <person name="Spooner D."/>
            <person name="Van Deynze A."/>
            <person name="Simon P."/>
        </authorList>
    </citation>
    <scope>NUCLEOTIDE SEQUENCE</scope>
    <source>
        <tissue evidence="1">Leaf</tissue>
    </source>
</reference>